<dbReference type="Gramene" id="evm.model.06.1277">
    <property type="protein sequence ID" value="cds.evm.model.06.1277"/>
    <property type="gene ID" value="evm.TU.06.1277"/>
</dbReference>
<sequence length="769" mass="89161">MAYVPPHKRVSKNDNDGDGEGSSQSPIPKPELPPFLTNYKNPKHKSSAHYQQVGDYKYDGIFKWFAVGLDDDNHFPPSLNLRTVSGKSLQGKIVRRQVLHYHSDDTTERSSNRVTQSFTRQPWEYITENLLQDLFSSFDEYMCNRESDLDHEKVFPKTIHIIFRFGKVFFSSWGPSNYEQKLERATNYLLSEDTLGEQRSSFYTNIPNSYVEYLIKEGASKSGLEFEQEKELYRVYFHDVTQPGKIMFCKCTIQIEDGKLHVSKMEYSHSHYMVRDISCLEKNLDMRLDLCTRRTKTVSSDEDMQCLKDFISYAIVDTKLKIGLRWPLGMTVAGDKFYLGEIWRISLKTFKGPSLRLKIRDVSRSTREETRREVSVKMKGLASEFLKQDADRNLISEMFKDDLKVLWNNILCCDERFPNEIILEQSIRSTWFAVGLDDHDQFPHSVHLQPRSLLSLQHKYALVNSDLAKQSCSKVEAESSTRSPWEYIAGKVLRVLISSFQEWRNKMESEDVNNTPTVIAILGKVIFHRRPSVNQEFAQKNMLSEDALRLVEKSFYTNIPDNSYVEYIMKEGASKSGLEFEKEKEVFHVYLRDTTERDGFMSCKCRVLEGGKLQLYKIRPGDSFCVLKQISCLEKNLDMELEVIFKETVTDIIEDEMQMIGNLIDSAIVDSNVQGGLRWPLGKTVFGNKFCVDSVVHITRKIYKNSSLKLKISDFDLYNFESSKGGQTKREVVMSLKGLSSELLKQEVHLNVIMEVLKEELKVLWNYFL</sequence>
<evidence type="ECO:0000313" key="4">
    <source>
        <dbReference type="Proteomes" id="UP000596661"/>
    </source>
</evidence>
<proteinExistence type="predicted"/>
<feature type="region of interest" description="Disordered" evidence="1">
    <location>
        <begin position="1"/>
        <end position="46"/>
    </location>
</feature>
<feature type="compositionally biased region" description="Basic residues" evidence="1">
    <location>
        <begin position="1"/>
        <end position="10"/>
    </location>
</feature>
<reference evidence="3" key="2">
    <citation type="submission" date="2021-03" db="UniProtKB">
        <authorList>
            <consortium name="EnsemblPlants"/>
        </authorList>
    </citation>
    <scope>IDENTIFICATION</scope>
</reference>
<dbReference type="OMA" id="WEYITEN"/>
<dbReference type="Proteomes" id="UP000596661">
    <property type="component" value="Chromosome 6"/>
</dbReference>
<reference evidence="3" key="1">
    <citation type="submission" date="2018-11" db="EMBL/GenBank/DDBJ databases">
        <authorList>
            <person name="Grassa J C."/>
        </authorList>
    </citation>
    <scope>NUCLEOTIDE SEQUENCE [LARGE SCALE GENOMIC DNA]</scope>
</reference>
<dbReference type="InterPro" id="IPR057225">
    <property type="entry name" value="DUF7903"/>
</dbReference>
<accession>A0A803PTS8</accession>
<name>A0A803PTS8_CANSA</name>
<evidence type="ECO:0000256" key="1">
    <source>
        <dbReference type="SAM" id="MobiDB-lite"/>
    </source>
</evidence>
<dbReference type="PANTHER" id="PTHR35481">
    <property type="entry name" value="DNA-DIRECTED RNA POLYMERASE SUBUNIT ALPHA"/>
    <property type="match status" value="1"/>
</dbReference>
<evidence type="ECO:0000259" key="2">
    <source>
        <dbReference type="Pfam" id="PF25475"/>
    </source>
</evidence>
<dbReference type="OrthoDB" id="2014147at2759"/>
<protein>
    <recommendedName>
        <fullName evidence="2">DUF7903 domain-containing protein</fullName>
    </recommendedName>
</protein>
<dbReference type="EnsemblPlants" id="evm.model.06.1277">
    <property type="protein sequence ID" value="cds.evm.model.06.1277"/>
    <property type="gene ID" value="evm.TU.06.1277"/>
</dbReference>
<dbReference type="AlphaFoldDB" id="A0A803PTS8"/>
<dbReference type="EMBL" id="UZAU01000598">
    <property type="status" value="NOT_ANNOTATED_CDS"/>
    <property type="molecule type" value="Genomic_DNA"/>
</dbReference>
<keyword evidence="4" id="KW-1185">Reference proteome</keyword>
<feature type="domain" description="DUF7903" evidence="2">
    <location>
        <begin position="420"/>
        <end position="768"/>
    </location>
</feature>
<organism evidence="3 4">
    <name type="scientific">Cannabis sativa</name>
    <name type="common">Hemp</name>
    <name type="synonym">Marijuana</name>
    <dbReference type="NCBI Taxonomy" id="3483"/>
    <lineage>
        <taxon>Eukaryota</taxon>
        <taxon>Viridiplantae</taxon>
        <taxon>Streptophyta</taxon>
        <taxon>Embryophyta</taxon>
        <taxon>Tracheophyta</taxon>
        <taxon>Spermatophyta</taxon>
        <taxon>Magnoliopsida</taxon>
        <taxon>eudicotyledons</taxon>
        <taxon>Gunneridae</taxon>
        <taxon>Pentapetalae</taxon>
        <taxon>rosids</taxon>
        <taxon>fabids</taxon>
        <taxon>Rosales</taxon>
        <taxon>Cannabaceae</taxon>
        <taxon>Cannabis</taxon>
    </lineage>
</organism>
<dbReference type="PANTHER" id="PTHR35481:SF1">
    <property type="entry name" value="DNA-DIRECTED RNA POLYMERASE SUBUNIT ALPHA"/>
    <property type="match status" value="1"/>
</dbReference>
<evidence type="ECO:0000313" key="3">
    <source>
        <dbReference type="EnsemblPlants" id="cds.evm.model.06.1277"/>
    </source>
</evidence>
<dbReference type="Pfam" id="PF25475">
    <property type="entry name" value="DUF7903"/>
    <property type="match status" value="2"/>
</dbReference>
<feature type="domain" description="DUF7903" evidence="2">
    <location>
        <begin position="56"/>
        <end position="409"/>
    </location>
</feature>